<feature type="compositionally biased region" description="Low complexity" evidence="5">
    <location>
        <begin position="458"/>
        <end position="467"/>
    </location>
</feature>
<comment type="caution">
    <text evidence="7">The sequence shown here is derived from an EMBL/GenBank/DDBJ whole genome shotgun (WGS) entry which is preliminary data.</text>
</comment>
<dbReference type="PANTHER" id="PTHR44329:SF288">
    <property type="entry name" value="MITOGEN-ACTIVATED PROTEIN KINASE KINASE KINASE 20"/>
    <property type="match status" value="1"/>
</dbReference>
<dbReference type="OrthoDB" id="48004at2759"/>
<evidence type="ECO:0000313" key="8">
    <source>
        <dbReference type="Proteomes" id="UP001153069"/>
    </source>
</evidence>
<sequence length="551" mass="62077">MHIPTLRASSSKPRRSDELIKDQVRSCQNVDMFMQSSDRLKGTQQDLALFHRHEIEVGSLVGAGSFSEVYEITSFGTAVPSNKKSNKWSKSSAVAPDAIGTTTTTTTMDPVRRRRRNQLVAEHEDNTRDQNRYVIKQLHSKLLSDPKLFRRAVKDMATEAKIMSRLTNHPHIAHLRATAIGGTSALENGQHNSYFLVLDRLVETLEDRIVRWNQEKIAMGPSYYLDSATNDAKMDLKTNYAWQIASALDFLHQNHIIFRDLKPQNSGFKTVNPDHPEQDVVALFDFGLSRTLPAPEQANEDGLFRMSMVGTRRYMAPEIVTTRTYNAKVDTYAWGLVFYELVSQQRPYDGMQRGEHKQYICIDGKRPKLYSYYGLPAELERLIRLSWAQDVSQRVTMAEVCRVLENYLAGTIHENAVQEISTRSGPSQDASVSSLLTGQTEQTESTEESLSFEEEEGSNTNSASSSSQCSLRPAATVAISTNAIIPSDVSEARADVAETVPQAISVSASTLILQHDTRNPVAPEEQPTRRHRLTFCERITNIFRYSVRMFC</sequence>
<evidence type="ECO:0000256" key="4">
    <source>
        <dbReference type="ARBA" id="ARBA00022840"/>
    </source>
</evidence>
<evidence type="ECO:0000256" key="3">
    <source>
        <dbReference type="ARBA" id="ARBA00022777"/>
    </source>
</evidence>
<dbReference type="SMART" id="SM00220">
    <property type="entry name" value="S_TKc"/>
    <property type="match status" value="1"/>
</dbReference>
<name>A0A9N8E474_9STRA</name>
<feature type="compositionally biased region" description="Polar residues" evidence="5">
    <location>
        <begin position="420"/>
        <end position="435"/>
    </location>
</feature>
<dbReference type="Gene3D" id="3.30.200.20">
    <property type="entry name" value="Phosphorylase Kinase, domain 1"/>
    <property type="match status" value="1"/>
</dbReference>
<evidence type="ECO:0000313" key="7">
    <source>
        <dbReference type="EMBL" id="CAB9513600.1"/>
    </source>
</evidence>
<evidence type="ECO:0000259" key="6">
    <source>
        <dbReference type="PROSITE" id="PS50011"/>
    </source>
</evidence>
<keyword evidence="1" id="KW-0808">Transferase</keyword>
<dbReference type="Pfam" id="PF00069">
    <property type="entry name" value="Pkinase"/>
    <property type="match status" value="1"/>
</dbReference>
<dbReference type="GO" id="GO:0004674">
    <property type="term" value="F:protein serine/threonine kinase activity"/>
    <property type="evidence" value="ECO:0007669"/>
    <property type="project" value="TreeGrafter"/>
</dbReference>
<dbReference type="SUPFAM" id="SSF56112">
    <property type="entry name" value="Protein kinase-like (PK-like)"/>
    <property type="match status" value="1"/>
</dbReference>
<evidence type="ECO:0000256" key="5">
    <source>
        <dbReference type="SAM" id="MobiDB-lite"/>
    </source>
</evidence>
<gene>
    <name evidence="7" type="ORF">SEMRO_601_G173600.1</name>
</gene>
<feature type="compositionally biased region" description="Acidic residues" evidence="5">
    <location>
        <begin position="444"/>
        <end position="457"/>
    </location>
</feature>
<dbReference type="AlphaFoldDB" id="A0A9N8E474"/>
<dbReference type="PANTHER" id="PTHR44329">
    <property type="entry name" value="SERINE/THREONINE-PROTEIN KINASE TNNI3K-RELATED"/>
    <property type="match status" value="1"/>
</dbReference>
<accession>A0A9N8E474</accession>
<dbReference type="PROSITE" id="PS50011">
    <property type="entry name" value="PROTEIN_KINASE_DOM"/>
    <property type="match status" value="1"/>
</dbReference>
<dbReference type="Gene3D" id="1.10.510.10">
    <property type="entry name" value="Transferase(Phosphotransferase) domain 1"/>
    <property type="match status" value="1"/>
</dbReference>
<dbReference type="EMBL" id="CAICTM010000600">
    <property type="protein sequence ID" value="CAB9513600.1"/>
    <property type="molecule type" value="Genomic_DNA"/>
</dbReference>
<organism evidence="7 8">
    <name type="scientific">Seminavis robusta</name>
    <dbReference type="NCBI Taxonomy" id="568900"/>
    <lineage>
        <taxon>Eukaryota</taxon>
        <taxon>Sar</taxon>
        <taxon>Stramenopiles</taxon>
        <taxon>Ochrophyta</taxon>
        <taxon>Bacillariophyta</taxon>
        <taxon>Bacillariophyceae</taxon>
        <taxon>Bacillariophycidae</taxon>
        <taxon>Naviculales</taxon>
        <taxon>Naviculaceae</taxon>
        <taxon>Seminavis</taxon>
    </lineage>
</organism>
<dbReference type="InterPro" id="IPR051681">
    <property type="entry name" value="Ser/Thr_Kinases-Pseudokinases"/>
</dbReference>
<evidence type="ECO:0000256" key="1">
    <source>
        <dbReference type="ARBA" id="ARBA00022679"/>
    </source>
</evidence>
<reference evidence="7" key="1">
    <citation type="submission" date="2020-06" db="EMBL/GenBank/DDBJ databases">
        <authorList>
            <consortium name="Plant Systems Biology data submission"/>
        </authorList>
    </citation>
    <scope>NUCLEOTIDE SEQUENCE</scope>
    <source>
        <strain evidence="7">D6</strain>
    </source>
</reference>
<keyword evidence="3 7" id="KW-0418">Kinase</keyword>
<keyword evidence="2" id="KW-0547">Nucleotide-binding</keyword>
<feature type="region of interest" description="Disordered" evidence="5">
    <location>
        <begin position="420"/>
        <end position="467"/>
    </location>
</feature>
<evidence type="ECO:0000256" key="2">
    <source>
        <dbReference type="ARBA" id="ARBA00022741"/>
    </source>
</evidence>
<keyword evidence="8" id="KW-1185">Reference proteome</keyword>
<dbReference type="InterPro" id="IPR000719">
    <property type="entry name" value="Prot_kinase_dom"/>
</dbReference>
<feature type="domain" description="Protein kinase" evidence="6">
    <location>
        <begin position="55"/>
        <end position="408"/>
    </location>
</feature>
<proteinExistence type="predicted"/>
<dbReference type="InterPro" id="IPR011009">
    <property type="entry name" value="Kinase-like_dom_sf"/>
</dbReference>
<dbReference type="GO" id="GO:0005524">
    <property type="term" value="F:ATP binding"/>
    <property type="evidence" value="ECO:0007669"/>
    <property type="project" value="UniProtKB-KW"/>
</dbReference>
<keyword evidence="4" id="KW-0067">ATP-binding</keyword>
<protein>
    <submittedName>
        <fullName evidence="7">Probable LIM domain-containing serine/threonine-protein kinase DDB</fullName>
    </submittedName>
</protein>
<dbReference type="Proteomes" id="UP001153069">
    <property type="component" value="Unassembled WGS sequence"/>
</dbReference>